<evidence type="ECO:0008006" key="5">
    <source>
        <dbReference type="Google" id="ProtNLM"/>
    </source>
</evidence>
<feature type="transmembrane region" description="Helical" evidence="2">
    <location>
        <begin position="116"/>
        <end position="142"/>
    </location>
</feature>
<keyword evidence="2" id="KW-0472">Membrane</keyword>
<evidence type="ECO:0000256" key="2">
    <source>
        <dbReference type="SAM" id="Phobius"/>
    </source>
</evidence>
<proteinExistence type="predicted"/>
<accession>A0ABV3EWC0</accession>
<evidence type="ECO:0000313" key="4">
    <source>
        <dbReference type="Proteomes" id="UP001551584"/>
    </source>
</evidence>
<feature type="region of interest" description="Disordered" evidence="1">
    <location>
        <begin position="1"/>
        <end position="102"/>
    </location>
</feature>
<reference evidence="3 4" key="1">
    <citation type="submission" date="2024-06" db="EMBL/GenBank/DDBJ databases">
        <title>The Natural Products Discovery Center: Release of the First 8490 Sequenced Strains for Exploring Actinobacteria Biosynthetic Diversity.</title>
        <authorList>
            <person name="Kalkreuter E."/>
            <person name="Kautsar S.A."/>
            <person name="Yang D."/>
            <person name="Bader C.D."/>
            <person name="Teijaro C.N."/>
            <person name="Fluegel L."/>
            <person name="Davis C.M."/>
            <person name="Simpson J.R."/>
            <person name="Lauterbach L."/>
            <person name="Steele A.D."/>
            <person name="Gui C."/>
            <person name="Meng S."/>
            <person name="Li G."/>
            <person name="Viehrig K."/>
            <person name="Ye F."/>
            <person name="Su P."/>
            <person name="Kiefer A.F."/>
            <person name="Nichols A."/>
            <person name="Cepeda A.J."/>
            <person name="Yan W."/>
            <person name="Fan B."/>
            <person name="Jiang Y."/>
            <person name="Adhikari A."/>
            <person name="Zheng C.-J."/>
            <person name="Schuster L."/>
            <person name="Cowan T.M."/>
            <person name="Smanski M.J."/>
            <person name="Chevrette M.G."/>
            <person name="De Carvalho L.P.S."/>
            <person name="Shen B."/>
        </authorList>
    </citation>
    <scope>NUCLEOTIDE SEQUENCE [LARGE SCALE GENOMIC DNA]</scope>
    <source>
        <strain evidence="3 4">NPDC048117</strain>
    </source>
</reference>
<feature type="compositionally biased region" description="Basic and acidic residues" evidence="1">
    <location>
        <begin position="13"/>
        <end position="23"/>
    </location>
</feature>
<protein>
    <recommendedName>
        <fullName evidence="5">Integral membrane protein</fullName>
    </recommendedName>
</protein>
<keyword evidence="2" id="KW-1133">Transmembrane helix</keyword>
<name>A0ABV3EWC0_9ACTN</name>
<keyword evidence="4" id="KW-1185">Reference proteome</keyword>
<feature type="region of interest" description="Disordered" evidence="1">
    <location>
        <begin position="149"/>
        <end position="172"/>
    </location>
</feature>
<evidence type="ECO:0000256" key="1">
    <source>
        <dbReference type="SAM" id="MobiDB-lite"/>
    </source>
</evidence>
<dbReference type="RefSeq" id="WP_359276260.1">
    <property type="nucleotide sequence ID" value="NZ_JBEZNA010000076.1"/>
</dbReference>
<comment type="caution">
    <text evidence="3">The sequence shown here is derived from an EMBL/GenBank/DDBJ whole genome shotgun (WGS) entry which is preliminary data.</text>
</comment>
<gene>
    <name evidence="3" type="ORF">AB0D95_24975</name>
</gene>
<sequence length="242" mass="25243">MLLRKPSEPGPAARDDRRDDGGRRSTAGDGEDNPFAPPPEDQPSQEGRWSDRQPESGAGGGWAGWGQRPGGPGQGSGQGHGPGQGGPGEGPGGPGMRWDPTDPAQRRARYALLSGTWGLIFTLFGLPWLALLLGALALHWGISALRTPARPQNPDSPVAAAPPAPAGAPGRHPQRRAAVIGIVSGSIALLMVALLVLAQQVLLRDFFVCTDEALTRDARQACVEHLPEGVPDSLRDSLTAPV</sequence>
<feature type="compositionally biased region" description="Gly residues" evidence="1">
    <location>
        <begin position="57"/>
        <end position="95"/>
    </location>
</feature>
<keyword evidence="2" id="KW-0812">Transmembrane</keyword>
<evidence type="ECO:0000313" key="3">
    <source>
        <dbReference type="EMBL" id="MEU9580475.1"/>
    </source>
</evidence>
<dbReference type="EMBL" id="JBEZNA010000076">
    <property type="protein sequence ID" value="MEU9580475.1"/>
    <property type="molecule type" value="Genomic_DNA"/>
</dbReference>
<organism evidence="3 4">
    <name type="scientific">Streptomyces chilikensis</name>
    <dbReference type="NCBI Taxonomy" id="1194079"/>
    <lineage>
        <taxon>Bacteria</taxon>
        <taxon>Bacillati</taxon>
        <taxon>Actinomycetota</taxon>
        <taxon>Actinomycetes</taxon>
        <taxon>Kitasatosporales</taxon>
        <taxon>Streptomycetaceae</taxon>
        <taxon>Streptomyces</taxon>
    </lineage>
</organism>
<feature type="transmembrane region" description="Helical" evidence="2">
    <location>
        <begin position="177"/>
        <end position="197"/>
    </location>
</feature>
<dbReference type="Proteomes" id="UP001551584">
    <property type="component" value="Unassembled WGS sequence"/>
</dbReference>